<dbReference type="GO" id="GO:0008146">
    <property type="term" value="F:sulfotransferase activity"/>
    <property type="evidence" value="ECO:0007669"/>
    <property type="project" value="InterPro"/>
</dbReference>
<dbReference type="EMBL" id="CAIIXF020000002">
    <property type="protein sequence ID" value="CAH1778083.1"/>
    <property type="molecule type" value="Genomic_DNA"/>
</dbReference>
<reference evidence="1" key="1">
    <citation type="submission" date="2022-03" db="EMBL/GenBank/DDBJ databases">
        <authorList>
            <person name="Martin C."/>
        </authorList>
    </citation>
    <scope>NUCLEOTIDE SEQUENCE</scope>
</reference>
<comment type="caution">
    <text evidence="1">The sequence shown here is derived from an EMBL/GenBank/DDBJ whole genome shotgun (WGS) entry which is preliminary data.</text>
</comment>
<sequence>MRPWKTPLVVISFFIYIIISKTYQMYIKHGKIADRLSKNGTLENILSDKNLDIGNHTDKRQFKHFLILSEARSGSTYLQDLINKHSHLTSYDELLSQVQLSKFQLDDIRNKSEYILRCIKPDANIPGILTGFKVFISQLKASKLELKKLMTLLENPAVIVLQRCNLLDQYISLVKATRTQQWTSQMKGKTERSPFNLDIENFENYATSQNEHWKIILNELKSYPYVMYVTYDDILQKTTELPNAIFTFLGYPSSDKPFLNLTSFKRQRKAALEDTLDNYEDVKDQIVKWEESQFNRLSNC</sequence>
<gene>
    <name evidence="1" type="ORF">OFUS_LOCUS5052</name>
</gene>
<dbReference type="InterPro" id="IPR027417">
    <property type="entry name" value="P-loop_NTPase"/>
</dbReference>
<dbReference type="AlphaFoldDB" id="A0A8J1THW9"/>
<dbReference type="OrthoDB" id="408512at2759"/>
<dbReference type="Pfam" id="PF00685">
    <property type="entry name" value="Sulfotransfer_1"/>
    <property type="match status" value="1"/>
</dbReference>
<dbReference type="SUPFAM" id="SSF52540">
    <property type="entry name" value="P-loop containing nucleoside triphosphate hydrolases"/>
    <property type="match status" value="1"/>
</dbReference>
<accession>A0A8J1THW9</accession>
<dbReference type="Gene3D" id="3.40.50.300">
    <property type="entry name" value="P-loop containing nucleotide triphosphate hydrolases"/>
    <property type="match status" value="1"/>
</dbReference>
<organism evidence="1 2">
    <name type="scientific">Owenia fusiformis</name>
    <name type="common">Polychaete worm</name>
    <dbReference type="NCBI Taxonomy" id="6347"/>
    <lineage>
        <taxon>Eukaryota</taxon>
        <taxon>Metazoa</taxon>
        <taxon>Spiralia</taxon>
        <taxon>Lophotrochozoa</taxon>
        <taxon>Annelida</taxon>
        <taxon>Polychaeta</taxon>
        <taxon>Sedentaria</taxon>
        <taxon>Canalipalpata</taxon>
        <taxon>Sabellida</taxon>
        <taxon>Oweniida</taxon>
        <taxon>Oweniidae</taxon>
        <taxon>Owenia</taxon>
    </lineage>
</organism>
<protein>
    <submittedName>
        <fullName evidence="1">Uncharacterized protein</fullName>
    </submittedName>
</protein>
<proteinExistence type="predicted"/>
<dbReference type="InterPro" id="IPR000863">
    <property type="entry name" value="Sulfotransferase_dom"/>
</dbReference>
<evidence type="ECO:0000313" key="2">
    <source>
        <dbReference type="Proteomes" id="UP000749559"/>
    </source>
</evidence>
<name>A0A8J1THW9_OWEFU</name>
<evidence type="ECO:0000313" key="1">
    <source>
        <dbReference type="EMBL" id="CAH1778083.1"/>
    </source>
</evidence>
<keyword evidence="2" id="KW-1185">Reference proteome</keyword>
<dbReference type="Proteomes" id="UP000749559">
    <property type="component" value="Unassembled WGS sequence"/>
</dbReference>